<name>A0AA36IAY2_9DINO</name>
<evidence type="ECO:0000313" key="3">
    <source>
        <dbReference type="EMBL" id="CAJ1383947.1"/>
    </source>
</evidence>
<reference evidence="3" key="1">
    <citation type="submission" date="2023-08" db="EMBL/GenBank/DDBJ databases">
        <authorList>
            <person name="Chen Y."/>
            <person name="Shah S."/>
            <person name="Dougan E. K."/>
            <person name="Thang M."/>
            <person name="Chan C."/>
        </authorList>
    </citation>
    <scope>NUCLEOTIDE SEQUENCE</scope>
</reference>
<sequence>MSWQCLFWLFQRLPTVGSFQWDEPHKDWTSVNQALDASGLRPFRLCLTTLLNVASGPWQGAAMFGNISASAATYFSSASYEDPLFGYFYEDIAREAGVNMCTFGSADSMQEAYNFMKSCPFFNKKGNLVKSCRWFSIFDSLADYLPYWFVLSVQLVHLCLRKHIVRSMEELHMCMAQNIATARAAAAASEGHAVASEGAASRMMKHGAAEQLSFLKKMTGNLHVATCVSMSRFNKRLATVLLHAVAPVRESHGIAQKQFSTRRGGMERQVQMAAGQWVQEVVSIAKTTVDHKKLESMGFRASPYEATGDVLEEDEGQQLAEFALRFIANLLGQRLLKYQMYSHGMPFKLAWLLHHEEVEQKTALQTLREWWRTLSAAEVAAHTNPCVASLLAELCWPAQQWYRCLLLELDEVAFSHCPEHLRRQVYEWATGLQTTTVTEYGFHHLRTKESATETGKLGRQRRWLSLLDSGILADHDRPPLQKLPEDSLGVTHGKSIKRQVFEAEGGSPSFQAADLDSLTQEDSWRSPSSDAFSKSPLAWMALLKLFPGKTTALQTLWLSVLAVPLTLLQKRPAKPEDEIESSCGGLVLMSTEFGVLLWKLQWARCADGKRLYFLCSEPDACWQLAVVHNLAEWAAAAIQVVSPAECCRLGQQSLKIGFRKVGHSSPLLNLAAAHGFPGVTGPVLSKLISHLGMRFSAKNNNPRPTTVEGMVRALATHVLGADVDLEAVLSHRGGPQQVDTVLCRENLAAVQELLEDEDDKQAASKVVEQMENNEAARRAALGKRPVPSQQSRKPLPAPATPAGWSAEQLSKLCPPAKVTISLETKWHARWRCSYPCAPPNNTSRVFDAKEDRSQREAQLYCLRFLWQCHARATGATDCPWALHT</sequence>
<keyword evidence="4" id="KW-1185">Reference proteome</keyword>
<feature type="chain" id="PRO_5041388180" evidence="2">
    <location>
        <begin position="19"/>
        <end position="884"/>
    </location>
</feature>
<dbReference type="EMBL" id="CAUJNA010001063">
    <property type="protein sequence ID" value="CAJ1383947.1"/>
    <property type="molecule type" value="Genomic_DNA"/>
</dbReference>
<proteinExistence type="predicted"/>
<evidence type="ECO:0000256" key="1">
    <source>
        <dbReference type="SAM" id="MobiDB-lite"/>
    </source>
</evidence>
<keyword evidence="2" id="KW-0732">Signal</keyword>
<feature type="signal peptide" evidence="2">
    <location>
        <begin position="1"/>
        <end position="18"/>
    </location>
</feature>
<protein>
    <submittedName>
        <fullName evidence="3">Uncharacterized protein</fullName>
    </submittedName>
</protein>
<evidence type="ECO:0000313" key="4">
    <source>
        <dbReference type="Proteomes" id="UP001178507"/>
    </source>
</evidence>
<evidence type="ECO:0000256" key="2">
    <source>
        <dbReference type="SAM" id="SignalP"/>
    </source>
</evidence>
<comment type="caution">
    <text evidence="3">The sequence shown here is derived from an EMBL/GenBank/DDBJ whole genome shotgun (WGS) entry which is preliminary data.</text>
</comment>
<feature type="region of interest" description="Disordered" evidence="1">
    <location>
        <begin position="778"/>
        <end position="802"/>
    </location>
</feature>
<organism evidence="3 4">
    <name type="scientific">Effrenium voratum</name>
    <dbReference type="NCBI Taxonomy" id="2562239"/>
    <lineage>
        <taxon>Eukaryota</taxon>
        <taxon>Sar</taxon>
        <taxon>Alveolata</taxon>
        <taxon>Dinophyceae</taxon>
        <taxon>Suessiales</taxon>
        <taxon>Symbiodiniaceae</taxon>
        <taxon>Effrenium</taxon>
    </lineage>
</organism>
<gene>
    <name evidence="3" type="ORF">EVOR1521_LOCUS10927</name>
</gene>
<accession>A0AA36IAY2</accession>
<dbReference type="AlphaFoldDB" id="A0AA36IAY2"/>
<dbReference type="Proteomes" id="UP001178507">
    <property type="component" value="Unassembled WGS sequence"/>
</dbReference>